<sequence>MCLGIPAKIIEITSGPLPHAVLDFAGQNRACSLAYVPEAQVGDYVLIQNGFAMSIMDEASALESLATIEEFNLIQRDL</sequence>
<dbReference type="InterPro" id="IPR019812">
    <property type="entry name" value="Hydgase_assmbl_chp_CS"/>
</dbReference>
<proteinExistence type="inferred from homology"/>
<dbReference type="PANTHER" id="PTHR35177">
    <property type="entry name" value="HYDROGENASE MATURATION FACTOR HYBG"/>
    <property type="match status" value="1"/>
</dbReference>
<evidence type="ECO:0000313" key="3">
    <source>
        <dbReference type="Proteomes" id="UP000320791"/>
    </source>
</evidence>
<protein>
    <submittedName>
        <fullName evidence="2">HypC/HybG/HupF family hydrogenase formation chaperone</fullName>
    </submittedName>
</protein>
<comment type="caution">
    <text evidence="2">The sequence shown here is derived from an EMBL/GenBank/DDBJ whole genome shotgun (WGS) entry which is preliminary data.</text>
</comment>
<dbReference type="AlphaFoldDB" id="A0A5C5UN60"/>
<dbReference type="GO" id="GO:1902670">
    <property type="term" value="F:carbon dioxide binding"/>
    <property type="evidence" value="ECO:0007669"/>
    <property type="project" value="TreeGrafter"/>
</dbReference>
<dbReference type="GO" id="GO:0051604">
    <property type="term" value="P:protein maturation"/>
    <property type="evidence" value="ECO:0007669"/>
    <property type="project" value="TreeGrafter"/>
</dbReference>
<dbReference type="RefSeq" id="WP_146323869.1">
    <property type="nucleotide sequence ID" value="NZ_BAABLR010000005.1"/>
</dbReference>
<accession>A0A5C5UN60</accession>
<dbReference type="Gene3D" id="2.30.30.140">
    <property type="match status" value="1"/>
</dbReference>
<evidence type="ECO:0000256" key="1">
    <source>
        <dbReference type="ARBA" id="ARBA00006018"/>
    </source>
</evidence>
<gene>
    <name evidence="2" type="ORF">FRX94_04180</name>
</gene>
<dbReference type="PRINTS" id="PR00445">
    <property type="entry name" value="HUPFHYPC"/>
</dbReference>
<dbReference type="NCBIfam" id="TIGR00074">
    <property type="entry name" value="hypC_hupF"/>
    <property type="match status" value="1"/>
</dbReference>
<name>A0A5C5UN60_9CORY</name>
<comment type="similarity">
    <text evidence="1">Belongs to the HupF/HypC family.</text>
</comment>
<reference evidence="2 3" key="1">
    <citation type="submission" date="2019-08" db="EMBL/GenBank/DDBJ databases">
        <authorList>
            <person name="Lei W."/>
        </authorList>
    </citation>
    <scope>NUCLEOTIDE SEQUENCE [LARGE SCALE GENOMIC DNA]</scope>
    <source>
        <strain evidence="2 3">CCUG 58627</strain>
    </source>
</reference>
<dbReference type="Pfam" id="PF01455">
    <property type="entry name" value="HupF_HypC"/>
    <property type="match status" value="1"/>
</dbReference>
<dbReference type="InterPro" id="IPR001109">
    <property type="entry name" value="Hydrogenase_HupF/HypC"/>
</dbReference>
<dbReference type="GO" id="GO:0005506">
    <property type="term" value="F:iron ion binding"/>
    <property type="evidence" value="ECO:0007669"/>
    <property type="project" value="TreeGrafter"/>
</dbReference>
<dbReference type="OrthoDB" id="9806017at2"/>
<dbReference type="Proteomes" id="UP000320791">
    <property type="component" value="Unassembled WGS sequence"/>
</dbReference>
<dbReference type="PROSITE" id="PS01097">
    <property type="entry name" value="HUPF_HYPC"/>
    <property type="match status" value="1"/>
</dbReference>
<dbReference type="PANTHER" id="PTHR35177:SF2">
    <property type="entry name" value="HYDROGENASE MATURATION FACTOR HYBG"/>
    <property type="match status" value="1"/>
</dbReference>
<evidence type="ECO:0000313" key="2">
    <source>
        <dbReference type="EMBL" id="TWT26805.1"/>
    </source>
</evidence>
<keyword evidence="3" id="KW-1185">Reference proteome</keyword>
<organism evidence="2 3">
    <name type="scientific">Corynebacterium canis</name>
    <dbReference type="NCBI Taxonomy" id="679663"/>
    <lineage>
        <taxon>Bacteria</taxon>
        <taxon>Bacillati</taxon>
        <taxon>Actinomycetota</taxon>
        <taxon>Actinomycetes</taxon>
        <taxon>Mycobacteriales</taxon>
        <taxon>Corynebacteriaceae</taxon>
        <taxon>Corynebacterium</taxon>
    </lineage>
</organism>
<dbReference type="EMBL" id="VOHM01000006">
    <property type="protein sequence ID" value="TWT26805.1"/>
    <property type="molecule type" value="Genomic_DNA"/>
</dbReference>
<dbReference type="SUPFAM" id="SSF159127">
    <property type="entry name" value="HupF/HypC-like"/>
    <property type="match status" value="1"/>
</dbReference>